<organism evidence="3 4">
    <name type="scientific">Nakamurella flavida</name>
    <dbReference type="NCBI Taxonomy" id="363630"/>
    <lineage>
        <taxon>Bacteria</taxon>
        <taxon>Bacillati</taxon>
        <taxon>Actinomycetota</taxon>
        <taxon>Actinomycetes</taxon>
        <taxon>Nakamurellales</taxon>
        <taxon>Nakamurellaceae</taxon>
        <taxon>Nakamurella</taxon>
    </lineage>
</organism>
<keyword evidence="2" id="KW-0862">Zinc</keyword>
<sequence>MALRSMAAVLSDADASGHAVGAFNVSDVLQAEAVLEAASRAKASVIVQTLAGVSPYLNEDLYWALLRRTVEAYPDVDVALHLDHGPDALTCRRAVDAGFTSVMIDGSLGADRSTPATFAENVALTSEVTAFAHAAGVSVEGELGTIGGHEGADKVKEIILADPDQAVEFVQTTGVDALAVAVGTSHGAYKFAQEPVGHVLRQDLISRIHELLPQTYLVLHGSSSLPGSLRSRINAAGGGVPESWGVSDDEKVEAVRRGVRKINQGMDSHLAFAAGQREAMAADLMAVDPADALRRGREEMTDIIERRIRIFALQDAPA</sequence>
<dbReference type="NCBIfam" id="TIGR00167">
    <property type="entry name" value="cbbA"/>
    <property type="match status" value="1"/>
</dbReference>
<dbReference type="Pfam" id="PF01116">
    <property type="entry name" value="F_bP_aldolase"/>
    <property type="match status" value="1"/>
</dbReference>
<evidence type="ECO:0000256" key="2">
    <source>
        <dbReference type="PIRSR" id="PIRSR001359-3"/>
    </source>
</evidence>
<protein>
    <submittedName>
        <fullName evidence="3">Ketose-bisphosphate aldolase</fullName>
    </submittedName>
</protein>
<dbReference type="AlphaFoldDB" id="A0A939C6S8"/>
<dbReference type="SUPFAM" id="SSF51569">
    <property type="entry name" value="Aldolase"/>
    <property type="match status" value="1"/>
</dbReference>
<dbReference type="GO" id="GO:0016832">
    <property type="term" value="F:aldehyde-lyase activity"/>
    <property type="evidence" value="ECO:0007669"/>
    <property type="project" value="InterPro"/>
</dbReference>
<accession>A0A939C6S8</accession>
<feature type="binding site" evidence="2">
    <location>
        <position position="220"/>
    </location>
    <ligand>
        <name>Zn(2+)</name>
        <dbReference type="ChEBI" id="CHEBI:29105"/>
        <label>1</label>
        <note>catalytic</note>
    </ligand>
</feature>
<dbReference type="CDD" id="cd00947">
    <property type="entry name" value="TBP_aldolase_IIB"/>
    <property type="match status" value="1"/>
</dbReference>
<evidence type="ECO:0000313" key="4">
    <source>
        <dbReference type="Proteomes" id="UP000663801"/>
    </source>
</evidence>
<dbReference type="GO" id="GO:0008270">
    <property type="term" value="F:zinc ion binding"/>
    <property type="evidence" value="ECO:0007669"/>
    <property type="project" value="InterPro"/>
</dbReference>
<proteinExistence type="predicted"/>
<feature type="binding site" evidence="2">
    <location>
        <position position="84"/>
    </location>
    <ligand>
        <name>Zn(2+)</name>
        <dbReference type="ChEBI" id="CHEBI:29105"/>
        <label>1</label>
        <note>catalytic</note>
    </ligand>
</feature>
<feature type="active site" description="Proton donor" evidence="1">
    <location>
        <position position="83"/>
    </location>
</feature>
<dbReference type="InterPro" id="IPR013785">
    <property type="entry name" value="Aldolase_TIM"/>
</dbReference>
<feature type="binding site" evidence="2">
    <location>
        <position position="105"/>
    </location>
    <ligand>
        <name>Zn(2+)</name>
        <dbReference type="ChEBI" id="CHEBI:29105"/>
        <label>2</label>
    </ligand>
</feature>
<dbReference type="InterPro" id="IPR050246">
    <property type="entry name" value="Class_II_FBP_aldolase"/>
</dbReference>
<feature type="binding site" evidence="2">
    <location>
        <position position="186"/>
    </location>
    <ligand>
        <name>Zn(2+)</name>
        <dbReference type="ChEBI" id="CHEBI:29105"/>
        <label>1</label>
        <note>catalytic</note>
    </ligand>
</feature>
<evidence type="ECO:0000256" key="1">
    <source>
        <dbReference type="PIRSR" id="PIRSR001359-1"/>
    </source>
</evidence>
<dbReference type="EMBL" id="JAERWL010000010">
    <property type="protein sequence ID" value="MBM9477467.1"/>
    <property type="molecule type" value="Genomic_DNA"/>
</dbReference>
<dbReference type="PANTHER" id="PTHR30304:SF0">
    <property type="entry name" value="D-TAGATOSE-1,6-BISPHOSPHATE ALDOLASE SUBUNIT GATY-RELATED"/>
    <property type="match status" value="1"/>
</dbReference>
<evidence type="ECO:0000313" key="3">
    <source>
        <dbReference type="EMBL" id="MBM9477467.1"/>
    </source>
</evidence>
<dbReference type="InterPro" id="IPR000771">
    <property type="entry name" value="FBA_II"/>
</dbReference>
<name>A0A939C6S8_9ACTN</name>
<dbReference type="PANTHER" id="PTHR30304">
    <property type="entry name" value="D-TAGATOSE-1,6-BISPHOSPHATE ALDOLASE"/>
    <property type="match status" value="1"/>
</dbReference>
<dbReference type="Proteomes" id="UP000663801">
    <property type="component" value="Unassembled WGS sequence"/>
</dbReference>
<dbReference type="GO" id="GO:0005975">
    <property type="term" value="P:carbohydrate metabolic process"/>
    <property type="evidence" value="ECO:0007669"/>
    <property type="project" value="InterPro"/>
</dbReference>
<dbReference type="PROSITE" id="PS00806">
    <property type="entry name" value="ALDOLASE_CLASS_II_2"/>
    <property type="match status" value="1"/>
</dbReference>
<comment type="cofactor">
    <cofactor evidence="2">
        <name>Zn(2+)</name>
        <dbReference type="ChEBI" id="CHEBI:29105"/>
    </cofactor>
    <text evidence="2">Binds 2 Zn(2+) ions per subunit. One is catalytic and the other provides a structural contribution.</text>
</comment>
<dbReference type="RefSeq" id="WP_205257566.1">
    <property type="nucleotide sequence ID" value="NZ_BAAAPV010000003.1"/>
</dbReference>
<dbReference type="PIRSF" id="PIRSF001359">
    <property type="entry name" value="F_bP_aldolase_II"/>
    <property type="match status" value="1"/>
</dbReference>
<dbReference type="Gene3D" id="3.20.20.70">
    <property type="entry name" value="Aldolase class I"/>
    <property type="match status" value="1"/>
</dbReference>
<keyword evidence="4" id="KW-1185">Reference proteome</keyword>
<keyword evidence="2" id="KW-0479">Metal-binding</keyword>
<comment type="caution">
    <text evidence="3">The sequence shown here is derived from an EMBL/GenBank/DDBJ whole genome shotgun (WGS) entry which is preliminary data.</text>
</comment>
<gene>
    <name evidence="3" type="ORF">JL107_13540</name>
</gene>
<feature type="binding site" evidence="2">
    <location>
        <position position="142"/>
    </location>
    <ligand>
        <name>Zn(2+)</name>
        <dbReference type="ChEBI" id="CHEBI:29105"/>
        <label>2</label>
    </ligand>
</feature>
<reference evidence="3" key="1">
    <citation type="submission" date="2021-01" db="EMBL/GenBank/DDBJ databases">
        <title>KCTC 19127 draft genome.</title>
        <authorList>
            <person name="An D."/>
        </authorList>
    </citation>
    <scope>NUCLEOTIDE SEQUENCE</scope>
    <source>
        <strain evidence="3">KCTC 19127</strain>
    </source>
</reference>